<evidence type="ECO:0000313" key="3">
    <source>
        <dbReference type="Proteomes" id="UP001626536"/>
    </source>
</evidence>
<feature type="domain" description="PIN" evidence="1">
    <location>
        <begin position="7"/>
        <end position="131"/>
    </location>
</feature>
<name>A0ABZ0HMT4_9HYPH</name>
<gene>
    <name evidence="2" type="ORF">RZS28_12380</name>
</gene>
<dbReference type="InterPro" id="IPR002716">
    <property type="entry name" value="PIN_dom"/>
</dbReference>
<dbReference type="RefSeq" id="WP_407338052.1">
    <property type="nucleotide sequence ID" value="NZ_CP136862.1"/>
</dbReference>
<dbReference type="Pfam" id="PF01850">
    <property type="entry name" value="PIN"/>
    <property type="match status" value="1"/>
</dbReference>
<organism evidence="2 3">
    <name type="scientific">Methylocapsa polymorpha</name>
    <dbReference type="NCBI Taxonomy" id="3080828"/>
    <lineage>
        <taxon>Bacteria</taxon>
        <taxon>Pseudomonadati</taxon>
        <taxon>Pseudomonadota</taxon>
        <taxon>Alphaproteobacteria</taxon>
        <taxon>Hyphomicrobiales</taxon>
        <taxon>Beijerinckiaceae</taxon>
        <taxon>Methylocapsa</taxon>
    </lineage>
</organism>
<evidence type="ECO:0000313" key="2">
    <source>
        <dbReference type="EMBL" id="WOJ88612.1"/>
    </source>
</evidence>
<proteinExistence type="predicted"/>
<dbReference type="EMBL" id="CP136862">
    <property type="protein sequence ID" value="WOJ88612.1"/>
    <property type="molecule type" value="Genomic_DNA"/>
</dbReference>
<dbReference type="SUPFAM" id="SSF88723">
    <property type="entry name" value="PIN domain-like"/>
    <property type="match status" value="1"/>
</dbReference>
<sequence>MSASSLVYLDTNVFILGFEFGGVEAQPVHQLLTALKEVPKAIVTSELTLAELLAPPKRENDFPFARKAELYGNLLIWSGLIDLWPVSRQVLIGTAVLRQNWLCKLPDAIHMVSALHAGCAFFMSNDRDMNQSPHGIKRILPDQPGVATILDALRA</sequence>
<dbReference type="Proteomes" id="UP001626536">
    <property type="component" value="Chromosome"/>
</dbReference>
<protein>
    <submittedName>
        <fullName evidence="2">PIN domain-containing protein</fullName>
    </submittedName>
</protein>
<dbReference type="InterPro" id="IPR029060">
    <property type="entry name" value="PIN-like_dom_sf"/>
</dbReference>
<keyword evidence="3" id="KW-1185">Reference proteome</keyword>
<dbReference type="Gene3D" id="3.40.50.1010">
    <property type="entry name" value="5'-nuclease"/>
    <property type="match status" value="1"/>
</dbReference>
<accession>A0ABZ0HMT4</accession>
<reference evidence="2 3" key="1">
    <citation type="submission" date="2023-10" db="EMBL/GenBank/DDBJ databases">
        <title>Novel methanotroph of the genus Methylocapsa from a subarctic wetland.</title>
        <authorList>
            <person name="Belova S.E."/>
            <person name="Oshkin I.Y."/>
            <person name="Miroshnikov K."/>
            <person name="Dedysh S.N."/>
        </authorList>
    </citation>
    <scope>NUCLEOTIDE SEQUENCE [LARGE SCALE GENOMIC DNA]</scope>
    <source>
        <strain evidence="2 3">RX1</strain>
    </source>
</reference>
<evidence type="ECO:0000259" key="1">
    <source>
        <dbReference type="Pfam" id="PF01850"/>
    </source>
</evidence>